<feature type="transmembrane region" description="Helical" evidence="1">
    <location>
        <begin position="273"/>
        <end position="290"/>
    </location>
</feature>
<dbReference type="PANTHER" id="PTHR34502:SF4">
    <property type="entry name" value="DUF6594 DOMAIN-CONTAINING PROTEIN"/>
    <property type="match status" value="1"/>
</dbReference>
<dbReference type="EMBL" id="WIGN01000913">
    <property type="protein sequence ID" value="KAF6782351.1"/>
    <property type="molecule type" value="Genomic_DNA"/>
</dbReference>
<evidence type="ECO:0000259" key="2">
    <source>
        <dbReference type="Pfam" id="PF20237"/>
    </source>
</evidence>
<feature type="transmembrane region" description="Helical" evidence="1">
    <location>
        <begin position="247"/>
        <end position="266"/>
    </location>
</feature>
<organism evidence="3 4">
    <name type="scientific">Colletotrichum sojae</name>
    <dbReference type="NCBI Taxonomy" id="2175907"/>
    <lineage>
        <taxon>Eukaryota</taxon>
        <taxon>Fungi</taxon>
        <taxon>Dikarya</taxon>
        <taxon>Ascomycota</taxon>
        <taxon>Pezizomycotina</taxon>
        <taxon>Sordariomycetes</taxon>
        <taxon>Hypocreomycetidae</taxon>
        <taxon>Glomerellales</taxon>
        <taxon>Glomerellaceae</taxon>
        <taxon>Colletotrichum</taxon>
        <taxon>Colletotrichum orchidearum species complex</taxon>
    </lineage>
</organism>
<keyword evidence="1" id="KW-1133">Transmembrane helix</keyword>
<feature type="domain" description="DUF6594" evidence="2">
    <location>
        <begin position="15"/>
        <end position="285"/>
    </location>
</feature>
<dbReference type="InterPro" id="IPR046529">
    <property type="entry name" value="DUF6594"/>
</dbReference>
<keyword evidence="4" id="KW-1185">Reference proteome</keyword>
<dbReference type="AlphaFoldDB" id="A0A8H6ILR0"/>
<dbReference type="PANTHER" id="PTHR34502">
    <property type="entry name" value="DUF6594 DOMAIN-CONTAINING PROTEIN-RELATED"/>
    <property type="match status" value="1"/>
</dbReference>
<sequence length="298" mass="33570">MIRSGTGMRDPKVGYAAVAEWMWMARDVDNETLIYRRFDELSTRFILELQSELLELEEKLQKLDKEDGDPDEDLDWVDVVRTRELMDKWADSVNLNGSSQNQEFCSKAKIRMDMNARIRLKLKEYHETLLLQSEIAKLKRPTKRVFKAFEAWFSKPPKLGGRAKRVLESPQDLVPLNPSQETDYLSELLRRHWPAEKESFAAGTINLGRYEEKSISIAVAVVSIIIAAALLIGSIVGLYFAKNDITKLGLITLFTTMFALSVGLMTNSRRAEILAGTAAYAAVLVVFVSGDLSSSQGS</sequence>
<protein>
    <recommendedName>
        <fullName evidence="2">DUF6594 domain-containing protein</fullName>
    </recommendedName>
</protein>
<gene>
    <name evidence="3" type="ORF">CSOJ01_16008</name>
</gene>
<dbReference type="Proteomes" id="UP000652219">
    <property type="component" value="Unassembled WGS sequence"/>
</dbReference>
<keyword evidence="1" id="KW-0472">Membrane</keyword>
<feature type="transmembrane region" description="Helical" evidence="1">
    <location>
        <begin position="217"/>
        <end position="241"/>
    </location>
</feature>
<dbReference type="Pfam" id="PF20237">
    <property type="entry name" value="DUF6594"/>
    <property type="match status" value="1"/>
</dbReference>
<reference evidence="3 4" key="1">
    <citation type="journal article" date="2020" name="Phytopathology">
        <title>Genome Sequence Resources of Colletotrichum truncatum, C. plurivorum, C. musicola, and C. sojae: Four Species Pathogenic to Soybean (Glycine max).</title>
        <authorList>
            <person name="Rogerio F."/>
            <person name="Boufleur T.R."/>
            <person name="Ciampi-Guillardi M."/>
            <person name="Sukno S.A."/>
            <person name="Thon M.R."/>
            <person name="Massola Junior N.S."/>
            <person name="Baroncelli R."/>
        </authorList>
    </citation>
    <scope>NUCLEOTIDE SEQUENCE [LARGE SCALE GENOMIC DNA]</scope>
    <source>
        <strain evidence="3 4">LFN0009</strain>
    </source>
</reference>
<keyword evidence="1" id="KW-0812">Transmembrane</keyword>
<name>A0A8H6ILR0_9PEZI</name>
<proteinExistence type="predicted"/>
<evidence type="ECO:0000313" key="3">
    <source>
        <dbReference type="EMBL" id="KAF6782351.1"/>
    </source>
</evidence>
<evidence type="ECO:0000313" key="4">
    <source>
        <dbReference type="Proteomes" id="UP000652219"/>
    </source>
</evidence>
<accession>A0A8H6ILR0</accession>
<evidence type="ECO:0000256" key="1">
    <source>
        <dbReference type="SAM" id="Phobius"/>
    </source>
</evidence>
<comment type="caution">
    <text evidence="3">The sequence shown here is derived from an EMBL/GenBank/DDBJ whole genome shotgun (WGS) entry which is preliminary data.</text>
</comment>